<evidence type="ECO:0000313" key="2">
    <source>
        <dbReference type="EMBL" id="KAJ3728083.1"/>
    </source>
</evidence>
<accession>A0AA38JMX5</accession>
<gene>
    <name evidence="2" type="ORF">DFJ43DRAFT_1140097</name>
</gene>
<dbReference type="Proteomes" id="UP001176059">
    <property type="component" value="Unassembled WGS sequence"/>
</dbReference>
<dbReference type="CDD" id="cd09271">
    <property type="entry name" value="RNase_H2-C"/>
    <property type="match status" value="1"/>
</dbReference>
<comment type="caution">
    <text evidence="2">The sequence shown here is derived from an EMBL/GenBank/DDBJ whole genome shotgun (WGS) entry which is preliminary data.</text>
</comment>
<dbReference type="GO" id="GO:0032299">
    <property type="term" value="C:ribonuclease H2 complex"/>
    <property type="evidence" value="ECO:0007669"/>
    <property type="project" value="InterPro"/>
</dbReference>
<dbReference type="InterPro" id="IPR013924">
    <property type="entry name" value="RNase_H2_suC"/>
</dbReference>
<dbReference type="AlphaFoldDB" id="A0AA38JMX5"/>
<reference evidence="2" key="1">
    <citation type="submission" date="2022-08" db="EMBL/GenBank/DDBJ databases">
        <authorList>
            <consortium name="DOE Joint Genome Institute"/>
            <person name="Min B."/>
            <person name="Sierra-Patev S."/>
            <person name="Naranjo-Ortiz M."/>
            <person name="Looney B."/>
            <person name="Konkel Z."/>
            <person name="Slot J.C."/>
            <person name="Sakamoto Y."/>
            <person name="Steenwyk J.L."/>
            <person name="Rokas A."/>
            <person name="Carro J."/>
            <person name="Camarero S."/>
            <person name="Ferreira P."/>
            <person name="Molpeceres G."/>
            <person name="Ruiz-duenas F.J."/>
            <person name="Serrano A."/>
            <person name="Henrissat B."/>
            <person name="Drula E."/>
            <person name="Hughes K.W."/>
            <person name="Mata J.L."/>
            <person name="Ishikawa N.K."/>
            <person name="Vargas-Isla R."/>
            <person name="Ushijima S."/>
            <person name="Smith C.A."/>
            <person name="Ahrendt S."/>
            <person name="Andreopoulos W."/>
            <person name="He G."/>
            <person name="LaButti K."/>
            <person name="Lipzen A."/>
            <person name="Ng V."/>
            <person name="Riley R."/>
            <person name="Sandor L."/>
            <person name="Barry K."/>
            <person name="Martinez A.T."/>
            <person name="Xiao Y."/>
            <person name="Gibbons J.G."/>
            <person name="Terashima K."/>
            <person name="Hibbett D.S."/>
            <person name="Grigoriev I.V."/>
        </authorList>
    </citation>
    <scope>NUCLEOTIDE SEQUENCE</scope>
    <source>
        <strain evidence="2">ET3784</strain>
    </source>
</reference>
<proteinExistence type="predicted"/>
<dbReference type="EMBL" id="JANVFO010000040">
    <property type="protein sequence ID" value="KAJ3728083.1"/>
    <property type="molecule type" value="Genomic_DNA"/>
</dbReference>
<feature type="region of interest" description="Disordered" evidence="1">
    <location>
        <begin position="156"/>
        <end position="199"/>
    </location>
</feature>
<dbReference type="GO" id="GO:0006401">
    <property type="term" value="P:RNA catabolic process"/>
    <property type="evidence" value="ECO:0007669"/>
    <property type="project" value="InterPro"/>
</dbReference>
<feature type="compositionally biased region" description="Polar residues" evidence="1">
    <location>
        <begin position="116"/>
        <end position="130"/>
    </location>
</feature>
<reference evidence="2" key="2">
    <citation type="journal article" date="2023" name="Proc. Natl. Acad. Sci. U.S.A.">
        <title>A global phylogenomic analysis of the shiitake genus Lentinula.</title>
        <authorList>
            <person name="Sierra-Patev S."/>
            <person name="Min B."/>
            <person name="Naranjo-Ortiz M."/>
            <person name="Looney B."/>
            <person name="Konkel Z."/>
            <person name="Slot J.C."/>
            <person name="Sakamoto Y."/>
            <person name="Steenwyk J.L."/>
            <person name="Rokas A."/>
            <person name="Carro J."/>
            <person name="Camarero S."/>
            <person name="Ferreira P."/>
            <person name="Molpeceres G."/>
            <person name="Ruiz-Duenas F.J."/>
            <person name="Serrano A."/>
            <person name="Henrissat B."/>
            <person name="Drula E."/>
            <person name="Hughes K.W."/>
            <person name="Mata J.L."/>
            <person name="Ishikawa N.K."/>
            <person name="Vargas-Isla R."/>
            <person name="Ushijima S."/>
            <person name="Smith C.A."/>
            <person name="Donoghue J."/>
            <person name="Ahrendt S."/>
            <person name="Andreopoulos W."/>
            <person name="He G."/>
            <person name="LaButti K."/>
            <person name="Lipzen A."/>
            <person name="Ng V."/>
            <person name="Riley R."/>
            <person name="Sandor L."/>
            <person name="Barry K."/>
            <person name="Martinez A.T."/>
            <person name="Xiao Y."/>
            <person name="Gibbons J.G."/>
            <person name="Terashima K."/>
            <person name="Grigoriev I.V."/>
            <person name="Hibbett D."/>
        </authorList>
    </citation>
    <scope>NUCLEOTIDE SEQUENCE</scope>
    <source>
        <strain evidence="2">ET3784</strain>
    </source>
</reference>
<protein>
    <submittedName>
        <fullName evidence="2">Ribonuclease H2, subunit C</fullName>
    </submittedName>
</protein>
<evidence type="ECO:0000256" key="1">
    <source>
        <dbReference type="SAM" id="MobiDB-lite"/>
    </source>
</evidence>
<organism evidence="2 3">
    <name type="scientific">Lentinula guzmanii</name>
    <dbReference type="NCBI Taxonomy" id="2804957"/>
    <lineage>
        <taxon>Eukaryota</taxon>
        <taxon>Fungi</taxon>
        <taxon>Dikarya</taxon>
        <taxon>Basidiomycota</taxon>
        <taxon>Agaricomycotina</taxon>
        <taxon>Agaricomycetes</taxon>
        <taxon>Agaricomycetidae</taxon>
        <taxon>Agaricales</taxon>
        <taxon>Marasmiineae</taxon>
        <taxon>Omphalotaceae</taxon>
        <taxon>Lentinula</taxon>
    </lineage>
</organism>
<dbReference type="Gene3D" id="2.40.128.680">
    <property type="match status" value="1"/>
</dbReference>
<sequence>MASSTKTPVHKKHSRISITSATSNALPQCTPNLMPFHIAYTGPAPVSTYFRVDDAKTQVGCPEPVQNDAQAGTAGPSIESFPRDSDVAKSLSSEHDGIISISESGTEQKLDGCGTFESSSKPIPNGQPRFTSTFRGRIVQGLKVDIPEGYTGVVFRSDDETGESQDVSNDEPPSGKGKGKPTTAVQQNQRRTTRRSLRSRAVDDETMNIDAEEQQEDVLNSHSTLNLAPSSKFESFVLWHPDIPVDTGRDEYMSAIGEWMRIASVIVQLHQAPPGLAA</sequence>
<evidence type="ECO:0000313" key="3">
    <source>
        <dbReference type="Proteomes" id="UP001176059"/>
    </source>
</evidence>
<keyword evidence="3" id="KW-1185">Reference proteome</keyword>
<dbReference type="PANTHER" id="PTHR47204">
    <property type="entry name" value="OS02G0168900 PROTEIN"/>
    <property type="match status" value="1"/>
</dbReference>
<feature type="region of interest" description="Disordered" evidence="1">
    <location>
        <begin position="105"/>
        <end position="130"/>
    </location>
</feature>
<name>A0AA38JMX5_9AGAR</name>
<dbReference type="PANTHER" id="PTHR47204:SF1">
    <property type="entry name" value="RIBONUCLEASE H2 SUBUNIT C"/>
    <property type="match status" value="1"/>
</dbReference>
<dbReference type="Pfam" id="PF08615">
    <property type="entry name" value="RNase_H2_suC"/>
    <property type="match status" value="1"/>
</dbReference>